<dbReference type="AlphaFoldDB" id="M8CGI7"/>
<proteinExistence type="predicted"/>
<sequence>MSLSTLSRAIVRVQKKHGIRKERIGEESTWMLSRFYPILETSPLFFSGLYKLKYHTCICKGSGSKENLHWKEAQRIRRTLQKQLEGDGADNSSLDQ</sequence>
<evidence type="ECO:0000313" key="1">
    <source>
        <dbReference type="EnsemblPlants" id="EMT22296"/>
    </source>
</evidence>
<reference evidence="1" key="1">
    <citation type="submission" date="2015-06" db="UniProtKB">
        <authorList>
            <consortium name="EnsemblPlants"/>
        </authorList>
    </citation>
    <scope>IDENTIFICATION</scope>
</reference>
<organism evidence="1">
    <name type="scientific">Aegilops tauschii</name>
    <name type="common">Tausch's goatgrass</name>
    <name type="synonym">Aegilops squarrosa</name>
    <dbReference type="NCBI Taxonomy" id="37682"/>
    <lineage>
        <taxon>Eukaryota</taxon>
        <taxon>Viridiplantae</taxon>
        <taxon>Streptophyta</taxon>
        <taxon>Embryophyta</taxon>
        <taxon>Tracheophyta</taxon>
        <taxon>Spermatophyta</taxon>
        <taxon>Magnoliopsida</taxon>
        <taxon>Liliopsida</taxon>
        <taxon>Poales</taxon>
        <taxon>Poaceae</taxon>
        <taxon>BOP clade</taxon>
        <taxon>Pooideae</taxon>
        <taxon>Triticodae</taxon>
        <taxon>Triticeae</taxon>
        <taxon>Triticinae</taxon>
        <taxon>Aegilops</taxon>
    </lineage>
</organism>
<protein>
    <submittedName>
        <fullName evidence="1">Uncharacterized protein</fullName>
    </submittedName>
</protein>
<dbReference type="EnsemblPlants" id="EMT22296">
    <property type="protein sequence ID" value="EMT22296"/>
    <property type="gene ID" value="F775_24135"/>
</dbReference>
<name>M8CGI7_AEGTA</name>
<accession>M8CGI7</accession>